<dbReference type="PANTHER" id="PTHR43261:SF1">
    <property type="entry name" value="RIBOSOME-RELEASING FACTOR 2, MITOCHONDRIAL"/>
    <property type="match status" value="1"/>
</dbReference>
<keyword evidence="3" id="KW-0496">Mitochondrion</keyword>
<dbReference type="PROSITE" id="PS51722">
    <property type="entry name" value="G_TR_2"/>
    <property type="match status" value="1"/>
</dbReference>
<evidence type="ECO:0000256" key="1">
    <source>
        <dbReference type="ARBA" id="ARBA00022741"/>
    </source>
</evidence>
<comment type="catalytic activity">
    <reaction evidence="5">
        <text>GTP + H2O = GDP + phosphate + H(+)</text>
        <dbReference type="Rhea" id="RHEA:19669"/>
        <dbReference type="ChEBI" id="CHEBI:15377"/>
        <dbReference type="ChEBI" id="CHEBI:15378"/>
        <dbReference type="ChEBI" id="CHEBI:37565"/>
        <dbReference type="ChEBI" id="CHEBI:43474"/>
        <dbReference type="ChEBI" id="CHEBI:58189"/>
    </reaction>
    <physiologicalReaction direction="left-to-right" evidence="5">
        <dbReference type="Rhea" id="RHEA:19670"/>
    </physiologicalReaction>
</comment>
<evidence type="ECO:0000256" key="2">
    <source>
        <dbReference type="ARBA" id="ARBA00022917"/>
    </source>
</evidence>
<dbReference type="InterPro" id="IPR000640">
    <property type="entry name" value="EFG_V-like"/>
</dbReference>
<keyword evidence="1" id="KW-0547">Nucleotide-binding</keyword>
<dbReference type="Pfam" id="PF00009">
    <property type="entry name" value="GTP_EFTU"/>
    <property type="match status" value="1"/>
</dbReference>
<dbReference type="PANTHER" id="PTHR43261">
    <property type="entry name" value="TRANSLATION ELONGATION FACTOR G-RELATED"/>
    <property type="match status" value="1"/>
</dbReference>
<reference evidence="7" key="1">
    <citation type="submission" date="2020-04" db="EMBL/GenBank/DDBJ databases">
        <authorList>
            <person name="Neveu A P."/>
        </authorList>
    </citation>
    <scope>NUCLEOTIDE SEQUENCE</scope>
    <source>
        <tissue evidence="7">Whole embryo</tissue>
    </source>
</reference>
<dbReference type="PRINTS" id="PR00315">
    <property type="entry name" value="ELONGATNFCT"/>
</dbReference>
<dbReference type="GO" id="GO:0005759">
    <property type="term" value="C:mitochondrial matrix"/>
    <property type="evidence" value="ECO:0007669"/>
    <property type="project" value="UniProtKB-ARBA"/>
</dbReference>
<dbReference type="EMBL" id="LR785417">
    <property type="protein sequence ID" value="CAB3248868.1"/>
    <property type="molecule type" value="mRNA"/>
</dbReference>
<evidence type="ECO:0000259" key="6">
    <source>
        <dbReference type="PROSITE" id="PS51722"/>
    </source>
</evidence>
<dbReference type="SUPFAM" id="SSF50447">
    <property type="entry name" value="Translation proteins"/>
    <property type="match status" value="1"/>
</dbReference>
<dbReference type="InterPro" id="IPR000795">
    <property type="entry name" value="T_Tr_GTP-bd_dom"/>
</dbReference>
<proteinExistence type="evidence at transcript level"/>
<dbReference type="SMART" id="SM00838">
    <property type="entry name" value="EFG_C"/>
    <property type="match status" value="1"/>
</dbReference>
<evidence type="ECO:0000256" key="4">
    <source>
        <dbReference type="ARBA" id="ARBA00023134"/>
    </source>
</evidence>
<sequence length="741" mass="81845">MWQRLLRGVCSISCKPIAQRWFTKQIRLASSDIRNIGIMAHIDAGKTTTTERMLFYSGYIKRMGDIDAGNTVMDYLDSERARGITVQSAAISFNWDDCLINLIDTPGHVDFTIEVERSLRVLDGAVAVFDASRGVEAQTRTVWRQANRNNVPRIAFLNKMDKEGANFAASVKSIQSQLKAKTLLLQVPLVKEDQFCGVLDLINMKKIEWDMNMTVSNSGGRDFVHNALQPNDNEWSLCMKARESVIEQLAELYDEVANEWLDGPTAGEVKLFPAEILKTWIRKATIDNHVVPVLCGTSLKNIGVQPLLDAVVNFLPHPTDIIHPFMNYYSNNLVAMAFKIIHDKRYGALVFVRVYSGKLKAKSKLYNPNKSCRESVSSVLAVYADEYQEVGEIPQGSIGIVCGLKQTVTGDTIVESESAYGEAKLKAEKHHDDRNTDSSPAVLAAVPIPEPVFFRSILADSMKYEEPLEKALAMISREDPSIGVKANDHGGFLLCGMGELHLDIVVDRIRKELGIKALIGEVRVAYREIPTCRTTVEETFERNIQGRKHDVAVSLQVNPVDENRIISDVKSFGTTTGVSPQALQAAAIGIHQECQRGSRYGFPIMGAKMKLLGLTVKRNCPLGLVTSAAAKCTRTALLQADCQLVEPVMNIEVTTTESQLSPILAELTKRHATIKDVYTTDQITTISASAAVAEIKDFASALRSVTSGNVDLHLQVSGYQNVPQERQHEIENSLSGGISYS</sequence>
<dbReference type="Gene3D" id="3.30.70.870">
    <property type="entry name" value="Elongation Factor G (Translational Gtpase), domain 3"/>
    <property type="match status" value="1"/>
</dbReference>
<gene>
    <name evidence="7" type="primary">Gfm2</name>
</gene>
<dbReference type="Gene3D" id="2.40.30.10">
    <property type="entry name" value="Translation factors"/>
    <property type="match status" value="1"/>
</dbReference>
<dbReference type="InterPro" id="IPR009000">
    <property type="entry name" value="Transl_B-barrel_sf"/>
</dbReference>
<dbReference type="Pfam" id="PF22042">
    <property type="entry name" value="EF-G_D2"/>
    <property type="match status" value="1"/>
</dbReference>
<dbReference type="Gene3D" id="3.30.230.10">
    <property type="match status" value="1"/>
</dbReference>
<dbReference type="Pfam" id="PF14492">
    <property type="entry name" value="EFG_III"/>
    <property type="match status" value="1"/>
</dbReference>
<dbReference type="CDD" id="cd01886">
    <property type="entry name" value="EF-G"/>
    <property type="match status" value="1"/>
</dbReference>
<dbReference type="AlphaFoldDB" id="A0A6F9DDR0"/>
<dbReference type="SMART" id="SM00889">
    <property type="entry name" value="EFG_IV"/>
    <property type="match status" value="1"/>
</dbReference>
<evidence type="ECO:0000256" key="5">
    <source>
        <dbReference type="ARBA" id="ARBA00049117"/>
    </source>
</evidence>
<dbReference type="InterPro" id="IPR014721">
    <property type="entry name" value="Ribsml_uS5_D2-typ_fold_subgr"/>
</dbReference>
<dbReference type="SUPFAM" id="SSF54211">
    <property type="entry name" value="Ribosomal protein S5 domain 2-like"/>
    <property type="match status" value="1"/>
</dbReference>
<keyword evidence="2" id="KW-0648">Protein biosynthesis</keyword>
<dbReference type="InterPro" id="IPR053905">
    <property type="entry name" value="EF-G-like_DII"/>
</dbReference>
<dbReference type="Gene3D" id="3.30.70.240">
    <property type="match status" value="1"/>
</dbReference>
<feature type="domain" description="Tr-type G" evidence="6">
    <location>
        <begin position="31"/>
        <end position="319"/>
    </location>
</feature>
<protein>
    <submittedName>
        <fullName evidence="7">Ribosome-releasing factor 2, mitochondrial</fullName>
    </submittedName>
</protein>
<dbReference type="SUPFAM" id="SSF52540">
    <property type="entry name" value="P-loop containing nucleoside triphosphate hydrolases"/>
    <property type="match status" value="1"/>
</dbReference>
<dbReference type="InterPro" id="IPR031157">
    <property type="entry name" value="G_TR_CS"/>
</dbReference>
<dbReference type="NCBIfam" id="TIGR00231">
    <property type="entry name" value="small_GTP"/>
    <property type="match status" value="1"/>
</dbReference>
<organism evidence="7">
    <name type="scientific">Phallusia mammillata</name>
    <dbReference type="NCBI Taxonomy" id="59560"/>
    <lineage>
        <taxon>Eukaryota</taxon>
        <taxon>Metazoa</taxon>
        <taxon>Chordata</taxon>
        <taxon>Tunicata</taxon>
        <taxon>Ascidiacea</taxon>
        <taxon>Phlebobranchia</taxon>
        <taxon>Ascidiidae</taxon>
        <taxon>Phallusia</taxon>
    </lineage>
</organism>
<dbReference type="InterPro" id="IPR027417">
    <property type="entry name" value="P-loop_NTPase"/>
</dbReference>
<dbReference type="InterPro" id="IPR035647">
    <property type="entry name" value="EFG_III/V"/>
</dbReference>
<dbReference type="InterPro" id="IPR005225">
    <property type="entry name" value="Small_GTP-bd"/>
</dbReference>
<dbReference type="PROSITE" id="PS00301">
    <property type="entry name" value="G_TR_1"/>
    <property type="match status" value="1"/>
</dbReference>
<name>A0A6F9DDR0_9ASCI</name>
<dbReference type="InterPro" id="IPR041095">
    <property type="entry name" value="EFG_II"/>
</dbReference>
<dbReference type="InterPro" id="IPR005517">
    <property type="entry name" value="Transl_elong_EFG/EF2_IV"/>
</dbReference>
<dbReference type="GO" id="GO:0032543">
    <property type="term" value="P:mitochondrial translation"/>
    <property type="evidence" value="ECO:0007669"/>
    <property type="project" value="TreeGrafter"/>
</dbReference>
<dbReference type="GO" id="GO:0005525">
    <property type="term" value="F:GTP binding"/>
    <property type="evidence" value="ECO:0007669"/>
    <property type="project" value="UniProtKB-KW"/>
</dbReference>
<accession>A0A6F9DDR0</accession>
<dbReference type="SUPFAM" id="SSF54980">
    <property type="entry name" value="EF-G C-terminal domain-like"/>
    <property type="match status" value="2"/>
</dbReference>
<dbReference type="InterPro" id="IPR020568">
    <property type="entry name" value="Ribosomal_Su5_D2-typ_SF"/>
</dbReference>
<evidence type="ECO:0000256" key="3">
    <source>
        <dbReference type="ARBA" id="ARBA00023128"/>
    </source>
</evidence>
<keyword evidence="4" id="KW-0342">GTP-binding</keyword>
<dbReference type="Gene3D" id="3.40.50.300">
    <property type="entry name" value="P-loop containing nucleotide triphosphate hydrolases"/>
    <property type="match status" value="1"/>
</dbReference>
<dbReference type="Pfam" id="PF00679">
    <property type="entry name" value="EFG_C"/>
    <property type="match status" value="1"/>
</dbReference>
<evidence type="ECO:0000313" key="7">
    <source>
        <dbReference type="EMBL" id="CAB3248868.1"/>
    </source>
</evidence>
<dbReference type="GO" id="GO:0032790">
    <property type="term" value="P:ribosome disassembly"/>
    <property type="evidence" value="ECO:0007669"/>
    <property type="project" value="TreeGrafter"/>
</dbReference>
<dbReference type="FunFam" id="3.40.50.300:FF:000514">
    <property type="entry name" value="Ribosome-releasing factor 2, mitochondrial"/>
    <property type="match status" value="1"/>
</dbReference>
<dbReference type="CDD" id="cd01514">
    <property type="entry name" value="Elongation_Factor_C"/>
    <property type="match status" value="1"/>
</dbReference>
<dbReference type="GO" id="GO:0003924">
    <property type="term" value="F:GTPase activity"/>
    <property type="evidence" value="ECO:0007669"/>
    <property type="project" value="InterPro"/>
</dbReference>